<dbReference type="Proteomes" id="UP000606776">
    <property type="component" value="Unassembled WGS sequence"/>
</dbReference>
<dbReference type="Pfam" id="PF00326">
    <property type="entry name" value="Peptidase_S9"/>
    <property type="match status" value="1"/>
</dbReference>
<gene>
    <name evidence="4" type="ORF">IQ227_16240</name>
</gene>
<dbReference type="PANTHER" id="PTHR42776">
    <property type="entry name" value="SERINE PEPTIDASE S9 FAMILY MEMBER"/>
    <property type="match status" value="1"/>
</dbReference>
<keyword evidence="5" id="KW-1185">Reference proteome</keyword>
<accession>A0ABR9VGB9</accession>
<dbReference type="PANTHER" id="PTHR42776:SF27">
    <property type="entry name" value="DIPEPTIDYL PEPTIDASE FAMILY MEMBER 6"/>
    <property type="match status" value="1"/>
</dbReference>
<evidence type="ECO:0000259" key="3">
    <source>
        <dbReference type="Pfam" id="PF00326"/>
    </source>
</evidence>
<proteinExistence type="predicted"/>
<keyword evidence="2" id="KW-0732">Signal</keyword>
<evidence type="ECO:0000256" key="1">
    <source>
        <dbReference type="ARBA" id="ARBA00022801"/>
    </source>
</evidence>
<evidence type="ECO:0000313" key="4">
    <source>
        <dbReference type="EMBL" id="MBE9237534.1"/>
    </source>
</evidence>
<comment type="caution">
    <text evidence="4">The sequence shown here is derived from an EMBL/GenBank/DDBJ whole genome shotgun (WGS) entry which is preliminary data.</text>
</comment>
<feature type="domain" description="Peptidase S9 prolyl oligopeptidase catalytic" evidence="3">
    <location>
        <begin position="474"/>
        <end position="646"/>
    </location>
</feature>
<organism evidence="4 5">
    <name type="scientific">Sphaerospermopsis aphanizomenoides LEGE 00250</name>
    <dbReference type="NCBI Taxonomy" id="2777972"/>
    <lineage>
        <taxon>Bacteria</taxon>
        <taxon>Bacillati</taxon>
        <taxon>Cyanobacteriota</taxon>
        <taxon>Cyanophyceae</taxon>
        <taxon>Nostocales</taxon>
        <taxon>Aphanizomenonaceae</taxon>
        <taxon>Sphaerospermopsis</taxon>
        <taxon>Sphaerospermopsis aphanizomenoides</taxon>
    </lineage>
</organism>
<dbReference type="RefSeq" id="WP_193943355.1">
    <property type="nucleotide sequence ID" value="NZ_JADEWB010000101.1"/>
</dbReference>
<reference evidence="4 5" key="1">
    <citation type="submission" date="2020-10" db="EMBL/GenBank/DDBJ databases">
        <authorList>
            <person name="Castelo-Branco R."/>
            <person name="Eusebio N."/>
            <person name="Adriana R."/>
            <person name="Vieira A."/>
            <person name="Brugerolle De Fraissinette N."/>
            <person name="Rezende De Castro R."/>
            <person name="Schneider M.P."/>
            <person name="Vasconcelos V."/>
            <person name="Leao P.N."/>
        </authorList>
    </citation>
    <scope>NUCLEOTIDE SEQUENCE [LARGE SCALE GENOMIC DNA]</scope>
    <source>
        <strain evidence="4 5">LEGE 00250</strain>
    </source>
</reference>
<dbReference type="InterPro" id="IPR029058">
    <property type="entry name" value="AB_hydrolase_fold"/>
</dbReference>
<evidence type="ECO:0000313" key="5">
    <source>
        <dbReference type="Proteomes" id="UP000606776"/>
    </source>
</evidence>
<sequence length="673" mass="73761">MNLAKLAAAAAALCLAAAPAGAEITARPIAIDDFARVPNIQSVSLSAEGDAIVAIIAAPGSNNSDTALATWDMNNLASGPVVTPSGNRMRFIAATALKAGRVLVLGRQEWTGPLAGCGEGRSTGSERTFVTKAYLTDMRHNEFNEAFASGRRAVGVSEATQRCFEIAGTASLAANLPLDPDHVIVQQLNQQTLRGDYYRYNLRTNQTELLFRESGTSVALLNPRNGDVLVREEVVTGDTTEIRTEIRNAQTGAFEVHPALTRNLGERYTQSFEGIDEATGNYYVITDRFSDKAAVYSYDPRARQFSAEPLLAHPEFNIVGLVLGTNRNNFNQLLGFQYAGADYATFWIDPEMRSIQDGLNASFRDRHVSIIDFNEDKSTILFETSSGAHPPSYYLLRNRREAMLLGHSRPWLNNTAMSEPQLVHYPARDGLQIPGILTTPAGWTRADGPLPTIILPHGGPWARDTAGWDESGWPQFLASRGYAVLQPQYRGSEGWGRALWLAGDAEWGQKMQDDKDDGAAWLVSQGIAAQDRIAIFGYSYGGFAAIAATVRANSPYQCAIAGAGVANLTRIGNNWSQNRQQRLYQGRTVDGMDPMQHTDQANIPILLIHGDRDVRVPIFHSQDFYNAVRGRVPAQLVVIEDMPHSLPWYPQHYRTMLSSIENYLARDCGPGGL</sequence>
<feature type="signal peptide" evidence="2">
    <location>
        <begin position="1"/>
        <end position="22"/>
    </location>
</feature>
<keyword evidence="1" id="KW-0378">Hydrolase</keyword>
<protein>
    <submittedName>
        <fullName evidence="4">S9 family peptidase</fullName>
    </submittedName>
</protein>
<dbReference type="InterPro" id="IPR001375">
    <property type="entry name" value="Peptidase_S9_cat"/>
</dbReference>
<dbReference type="SUPFAM" id="SSF53474">
    <property type="entry name" value="alpha/beta-Hydrolases"/>
    <property type="match status" value="1"/>
</dbReference>
<name>A0ABR9VGB9_9CYAN</name>
<dbReference type="EMBL" id="JADEWB010000101">
    <property type="protein sequence ID" value="MBE9237534.1"/>
    <property type="molecule type" value="Genomic_DNA"/>
</dbReference>
<evidence type="ECO:0000256" key="2">
    <source>
        <dbReference type="SAM" id="SignalP"/>
    </source>
</evidence>
<feature type="chain" id="PRO_5046542101" evidence="2">
    <location>
        <begin position="23"/>
        <end position="673"/>
    </location>
</feature>
<dbReference type="Gene3D" id="3.40.50.1820">
    <property type="entry name" value="alpha/beta hydrolase"/>
    <property type="match status" value="1"/>
</dbReference>